<proteinExistence type="inferred from homology"/>
<comment type="caution">
    <text evidence="7">The sequence shown here is derived from an EMBL/GenBank/DDBJ whole genome shotgun (WGS) entry which is preliminary data.</text>
</comment>
<dbReference type="AlphaFoldDB" id="A0A9D2HNE7"/>
<feature type="transmembrane region" description="Helical" evidence="6">
    <location>
        <begin position="7"/>
        <end position="23"/>
    </location>
</feature>
<feature type="transmembrane region" description="Helical" evidence="6">
    <location>
        <begin position="79"/>
        <end position="101"/>
    </location>
</feature>
<protein>
    <submittedName>
        <fullName evidence="7">AI-2E family transporter</fullName>
    </submittedName>
</protein>
<dbReference type="Pfam" id="PF01594">
    <property type="entry name" value="AI-2E_transport"/>
    <property type="match status" value="1"/>
</dbReference>
<feature type="transmembrane region" description="Helical" evidence="6">
    <location>
        <begin position="325"/>
        <end position="355"/>
    </location>
</feature>
<evidence type="ECO:0000256" key="5">
    <source>
        <dbReference type="ARBA" id="ARBA00023136"/>
    </source>
</evidence>
<accession>A0A9D2HNE7</accession>
<evidence type="ECO:0000256" key="4">
    <source>
        <dbReference type="ARBA" id="ARBA00022989"/>
    </source>
</evidence>
<dbReference type="Proteomes" id="UP000823821">
    <property type="component" value="Unassembled WGS sequence"/>
</dbReference>
<keyword evidence="3 6" id="KW-0812">Transmembrane</keyword>
<evidence type="ECO:0000313" key="8">
    <source>
        <dbReference type="Proteomes" id="UP000823821"/>
    </source>
</evidence>
<keyword evidence="4 6" id="KW-1133">Transmembrane helix</keyword>
<reference evidence="7" key="1">
    <citation type="journal article" date="2021" name="PeerJ">
        <title>Extensive microbial diversity within the chicken gut microbiome revealed by metagenomics and culture.</title>
        <authorList>
            <person name="Gilroy R."/>
            <person name="Ravi A."/>
            <person name="Getino M."/>
            <person name="Pursley I."/>
            <person name="Horton D.L."/>
            <person name="Alikhan N.F."/>
            <person name="Baker D."/>
            <person name="Gharbi K."/>
            <person name="Hall N."/>
            <person name="Watson M."/>
            <person name="Adriaenssens E.M."/>
            <person name="Foster-Nyarko E."/>
            <person name="Jarju S."/>
            <person name="Secka A."/>
            <person name="Antonio M."/>
            <person name="Oren A."/>
            <person name="Chaudhuri R.R."/>
            <person name="La Ragione R."/>
            <person name="Hildebrand F."/>
            <person name="Pallen M.J."/>
        </authorList>
    </citation>
    <scope>NUCLEOTIDE SEQUENCE</scope>
    <source>
        <strain evidence="7">5032</strain>
    </source>
</reference>
<comment type="subcellular location">
    <subcellularLocation>
        <location evidence="1">Membrane</location>
        <topology evidence="1">Multi-pass membrane protein</topology>
    </subcellularLocation>
</comment>
<organism evidence="7 8">
    <name type="scientific">Candidatus Desulfovibrio intestinavium</name>
    <dbReference type="NCBI Taxonomy" id="2838534"/>
    <lineage>
        <taxon>Bacteria</taxon>
        <taxon>Pseudomonadati</taxon>
        <taxon>Thermodesulfobacteriota</taxon>
        <taxon>Desulfovibrionia</taxon>
        <taxon>Desulfovibrionales</taxon>
        <taxon>Desulfovibrionaceae</taxon>
        <taxon>Desulfovibrio</taxon>
    </lineage>
</organism>
<dbReference type="GO" id="GO:0016020">
    <property type="term" value="C:membrane"/>
    <property type="evidence" value="ECO:0007669"/>
    <property type="project" value="UniProtKB-SubCell"/>
</dbReference>
<dbReference type="PANTHER" id="PTHR21716">
    <property type="entry name" value="TRANSMEMBRANE PROTEIN"/>
    <property type="match status" value="1"/>
</dbReference>
<feature type="transmembrane region" description="Helical" evidence="6">
    <location>
        <begin position="257"/>
        <end position="278"/>
    </location>
</feature>
<feature type="transmembrane region" description="Helical" evidence="6">
    <location>
        <begin position="29"/>
        <end position="48"/>
    </location>
</feature>
<dbReference type="EMBL" id="DWZD01000053">
    <property type="protein sequence ID" value="HJA79916.1"/>
    <property type="molecule type" value="Genomic_DNA"/>
</dbReference>
<feature type="transmembrane region" description="Helical" evidence="6">
    <location>
        <begin position="285"/>
        <end position="305"/>
    </location>
</feature>
<evidence type="ECO:0000256" key="1">
    <source>
        <dbReference type="ARBA" id="ARBA00004141"/>
    </source>
</evidence>
<dbReference type="InterPro" id="IPR002549">
    <property type="entry name" value="AI-2E-like"/>
</dbReference>
<reference evidence="7" key="2">
    <citation type="submission" date="2021-04" db="EMBL/GenBank/DDBJ databases">
        <authorList>
            <person name="Gilroy R."/>
        </authorList>
    </citation>
    <scope>NUCLEOTIDE SEQUENCE</scope>
    <source>
        <strain evidence="7">5032</strain>
    </source>
</reference>
<gene>
    <name evidence="7" type="ORF">H9784_10200</name>
</gene>
<feature type="transmembrane region" description="Helical" evidence="6">
    <location>
        <begin position="225"/>
        <end position="251"/>
    </location>
</feature>
<comment type="similarity">
    <text evidence="2">Belongs to the autoinducer-2 exporter (AI-2E) (TC 2.A.86) family.</text>
</comment>
<keyword evidence="5 6" id="KW-0472">Membrane</keyword>
<sequence>MTTSVHFPRVLYLLALLAAYLLLRPNPVTIFMAGSFACLSLPLYRRLVRRACRLRRRFLRHPAGLTRRLLLKMARQMPLFGYTGFLLLVILIPVATLVLLVSPQVAGGLARLRELQEHNFQLPPEWVKHFQSLEEKLSHYPGLESAYNEFFQNIDSTLSDGMGILLNRSFDVLGGTMNALWSLVLFVILTVIFVTYARRIAQVASRLTQIPPAMLRRFVGAIRRALRGIMLGILLVAVAQGVLCGIGFSVAGINQPAFWGLLATVVAPIPFVGTALVWVPLCLSLWFSGNPMAAAGLALWGSLAVAGVDNVLRPLFLRQGINAPFFVLIIAILCGLTSFGAVGLIVGPILLAFALQALEEARMLYEKQA</sequence>
<evidence type="ECO:0000256" key="3">
    <source>
        <dbReference type="ARBA" id="ARBA00022692"/>
    </source>
</evidence>
<evidence type="ECO:0000256" key="2">
    <source>
        <dbReference type="ARBA" id="ARBA00009773"/>
    </source>
</evidence>
<dbReference type="PANTHER" id="PTHR21716:SF4">
    <property type="entry name" value="TRANSMEMBRANE PROTEIN 245"/>
    <property type="match status" value="1"/>
</dbReference>
<feature type="transmembrane region" description="Helical" evidence="6">
    <location>
        <begin position="179"/>
        <end position="197"/>
    </location>
</feature>
<evidence type="ECO:0000256" key="6">
    <source>
        <dbReference type="SAM" id="Phobius"/>
    </source>
</evidence>
<evidence type="ECO:0000313" key="7">
    <source>
        <dbReference type="EMBL" id="HJA79916.1"/>
    </source>
</evidence>
<name>A0A9D2HNE7_9BACT</name>